<keyword evidence="3" id="KW-0648">Protein biosynthesis</keyword>
<dbReference type="Pfam" id="PF02854">
    <property type="entry name" value="MIF4G"/>
    <property type="match status" value="1"/>
</dbReference>
<dbReference type="SMART" id="SM00543">
    <property type="entry name" value="MIF4G"/>
    <property type="match status" value="1"/>
</dbReference>
<evidence type="ECO:0000256" key="3">
    <source>
        <dbReference type="ARBA" id="ARBA00022917"/>
    </source>
</evidence>
<evidence type="ECO:0000313" key="6">
    <source>
        <dbReference type="Proteomes" id="UP001165289"/>
    </source>
</evidence>
<evidence type="ECO:0000259" key="4">
    <source>
        <dbReference type="SMART" id="SM00543"/>
    </source>
</evidence>
<dbReference type="PANTHER" id="PTHR23253:SF9">
    <property type="entry name" value="EUKARYOTIC TRANSLATION INITIATION FACTOR 4 GAMMA 2"/>
    <property type="match status" value="1"/>
</dbReference>
<protein>
    <submittedName>
        <fullName evidence="5">Eukaryotic translation initiation factor 4 gamma 1 isoform X1</fullName>
    </submittedName>
</protein>
<dbReference type="AlphaFoldDB" id="A0AAV7KGS6"/>
<dbReference type="GO" id="GO:0003729">
    <property type="term" value="F:mRNA binding"/>
    <property type="evidence" value="ECO:0007669"/>
    <property type="project" value="TreeGrafter"/>
</dbReference>
<sequence>MDMSEFTSGVPYPWPIQFPFAYPATSPMPPFQQYVQSPQDIQIIAGLTPPQRGRIPSTYYPHNIFLNNRDFVPKREKKILQIIDPSTKEEICVERNSGSLNVIDDSLQTNLSNSPKQEKLKKQQEFRQLIASAAIKDIDRSPENKIKDEFKSKVSVALTPDALSDEEFHDDGFIITDDTLQSPKIHAEGVVPSMEFPNSNGLQDILPSIPKDIDDTPIIPKLHTNQHHVSMHEPSLIRYEYSRDIILDLQPDLASKFDVPSEIKLSKFLCICISELFFYRQPTHSHHLFSLNPSAKSREKDKMNERLTWILNRITPENYEKLSKKAIDLVATAETIEDLENFIHCIFSKSINEPIYCEFYARLCNDMAKIFIREDSNTFDSENTIFDAKQVTFRRCLLTICQQEFEKDKNDNEQLIQMKLKLESCTDMEQKVLLSDEYQLKEKEVHKHSLGNVRLIGQLYRLNMLSENIIHECTVRLLKGRPTDDYLEELCSLFNVVGMDIDKPEAKDRIDQYFERIQHLMNRGFMSTRVKYLLMNLIDLRSAGWCERREKEIPKTLDELHNINTLQSVPPLVPLKESPYSQLTPKIDKPDDTYSSAKISTSRLPSLKKHDEIKFRPSSNWPNKYKDIKESFRLDPDISSELPVVSTTEQSNVSFNESTDLLISGSTSILKEYDHLHDFDEVRQFLLVTYSPPQHSLIVCGFFLSLNVTGGKLRSTLASLLVNCYQQNVLSEEHLNEGILLVIKHIIDEDIPEDCPLIFEFVFEVVFSLYSQVTHLSLVLLVNLLSHNDFLDTVVSFLHFSYTENAQLLVSMITNSVHNISDDVLTDLLGNASALYEELRLSIFCQDYIKTHFIQPIDFKNTFNDMKTRDSLLNFLDKIYTDMKISFFMKPMFIIEILLSHHLNFIRFEMLEWLATIFCSAFEFIPRHFHSSIFIFFLKNLRSSSPINQEDNFNKFISLPSFRNVITNDILKTICENDTIGFSIINTIKSTYST</sequence>
<dbReference type="Gene3D" id="1.25.40.180">
    <property type="match status" value="2"/>
</dbReference>
<comment type="caution">
    <text evidence="5">The sequence shown here is derived from an EMBL/GenBank/DDBJ whole genome shotgun (WGS) entry which is preliminary data.</text>
</comment>
<dbReference type="SUPFAM" id="SSF48371">
    <property type="entry name" value="ARM repeat"/>
    <property type="match status" value="2"/>
</dbReference>
<dbReference type="PANTHER" id="PTHR23253">
    <property type="entry name" value="EUKARYOTIC TRANSLATION INITIATION FACTOR 4 GAMMA"/>
    <property type="match status" value="1"/>
</dbReference>
<dbReference type="InterPro" id="IPR003890">
    <property type="entry name" value="MIF4G-like_typ-3"/>
</dbReference>
<evidence type="ECO:0000256" key="1">
    <source>
        <dbReference type="ARBA" id="ARBA00005775"/>
    </source>
</evidence>
<accession>A0AAV7KGS6</accession>
<evidence type="ECO:0000313" key="5">
    <source>
        <dbReference type="EMBL" id="KAI6659890.1"/>
    </source>
</evidence>
<comment type="similarity">
    <text evidence="1">Belongs to the eukaryotic initiation factor 4G family.</text>
</comment>
<dbReference type="InterPro" id="IPR016024">
    <property type="entry name" value="ARM-type_fold"/>
</dbReference>
<gene>
    <name evidence="5" type="ORF">LOD99_14230</name>
</gene>
<dbReference type="GO" id="GO:0003743">
    <property type="term" value="F:translation initiation factor activity"/>
    <property type="evidence" value="ECO:0007669"/>
    <property type="project" value="UniProtKB-KW"/>
</dbReference>
<dbReference type="Proteomes" id="UP001165289">
    <property type="component" value="Unassembled WGS sequence"/>
</dbReference>
<keyword evidence="6" id="KW-1185">Reference proteome</keyword>
<feature type="domain" description="MIF4G" evidence="4">
    <location>
        <begin position="304"/>
        <end position="544"/>
    </location>
</feature>
<dbReference type="GO" id="GO:0016281">
    <property type="term" value="C:eukaryotic translation initiation factor 4F complex"/>
    <property type="evidence" value="ECO:0007669"/>
    <property type="project" value="TreeGrafter"/>
</dbReference>
<dbReference type="EMBL" id="JAKMXF010000044">
    <property type="protein sequence ID" value="KAI6659890.1"/>
    <property type="molecule type" value="Genomic_DNA"/>
</dbReference>
<organism evidence="5 6">
    <name type="scientific">Oopsacas minuta</name>
    <dbReference type="NCBI Taxonomy" id="111878"/>
    <lineage>
        <taxon>Eukaryota</taxon>
        <taxon>Metazoa</taxon>
        <taxon>Porifera</taxon>
        <taxon>Hexactinellida</taxon>
        <taxon>Hexasterophora</taxon>
        <taxon>Lyssacinosida</taxon>
        <taxon>Leucopsacidae</taxon>
        <taxon>Oopsacas</taxon>
    </lineage>
</organism>
<reference evidence="5 6" key="1">
    <citation type="journal article" date="2023" name="BMC Biol.">
        <title>The compact genome of the sponge Oopsacas minuta (Hexactinellida) is lacking key metazoan core genes.</title>
        <authorList>
            <person name="Santini S."/>
            <person name="Schenkelaars Q."/>
            <person name="Jourda C."/>
            <person name="Duchesne M."/>
            <person name="Belahbib H."/>
            <person name="Rocher C."/>
            <person name="Selva M."/>
            <person name="Riesgo A."/>
            <person name="Vervoort M."/>
            <person name="Leys S.P."/>
            <person name="Kodjabachian L."/>
            <person name="Le Bivic A."/>
            <person name="Borchiellini C."/>
            <person name="Claverie J.M."/>
            <person name="Renard E."/>
        </authorList>
    </citation>
    <scope>NUCLEOTIDE SEQUENCE [LARGE SCALE GENOMIC DNA]</scope>
    <source>
        <strain evidence="5">SPO-2</strain>
    </source>
</reference>
<proteinExistence type="inferred from homology"/>
<evidence type="ECO:0000256" key="2">
    <source>
        <dbReference type="ARBA" id="ARBA00022540"/>
    </source>
</evidence>
<name>A0AAV7KGS6_9METZ</name>
<keyword evidence="2 5" id="KW-0396">Initiation factor</keyword>